<evidence type="ECO:0000313" key="2">
    <source>
        <dbReference type="Proteomes" id="UP000448943"/>
    </source>
</evidence>
<dbReference type="OrthoDB" id="4411648at2"/>
<dbReference type="Pfam" id="PF08905">
    <property type="entry name" value="DUF1850"/>
    <property type="match status" value="1"/>
</dbReference>
<evidence type="ECO:0000313" key="1">
    <source>
        <dbReference type="EMBL" id="NBI30709.1"/>
    </source>
</evidence>
<gene>
    <name evidence="1" type="ORF">ERL59_17295</name>
</gene>
<comment type="caution">
    <text evidence="1">The sequence shown here is derived from an EMBL/GenBank/DDBJ whole genome shotgun (WGS) entry which is preliminary data.</text>
</comment>
<dbReference type="RefSeq" id="WP_160647524.1">
    <property type="nucleotide sequence ID" value="NZ_SIJB01000036.1"/>
</dbReference>
<keyword evidence="2" id="KW-1185">Reference proteome</keyword>
<dbReference type="Proteomes" id="UP000448943">
    <property type="component" value="Unassembled WGS sequence"/>
</dbReference>
<dbReference type="EMBL" id="SIJB01000036">
    <property type="protein sequence ID" value="NBI30709.1"/>
    <property type="molecule type" value="Genomic_DNA"/>
</dbReference>
<dbReference type="InterPro" id="IPR015001">
    <property type="entry name" value="DUF1850"/>
</dbReference>
<organism evidence="1 2">
    <name type="scientific">Chengkuizengella marina</name>
    <dbReference type="NCBI Taxonomy" id="2507566"/>
    <lineage>
        <taxon>Bacteria</taxon>
        <taxon>Bacillati</taxon>
        <taxon>Bacillota</taxon>
        <taxon>Bacilli</taxon>
        <taxon>Bacillales</taxon>
        <taxon>Paenibacillaceae</taxon>
        <taxon>Chengkuizengella</taxon>
    </lineage>
</organism>
<dbReference type="AlphaFoldDB" id="A0A6N9Q7D0"/>
<sequence>MIIILILLCILFFFPVTVLFIQSDNEISYKFYTHNFNEFSIRWIHSVELEEWEEFFEIEGTSIMLNSTRFKTFGAGVPSNAGTHSYLKDGWVYMIDINRQIGDELVIQTGNETHHRVYFKDSILELNKVDTAYHIKVEQLKLIDMMSGYIKKIDFQIIP</sequence>
<accession>A0A6N9Q7D0</accession>
<reference evidence="1 2" key="1">
    <citation type="submission" date="2019-01" db="EMBL/GenBank/DDBJ databases">
        <title>Chengkuizengella sp. nov., isolated from deep-sea sediment of East Pacific Ocean.</title>
        <authorList>
            <person name="Yang J."/>
            <person name="Lai Q."/>
            <person name="Shao Z."/>
        </authorList>
    </citation>
    <scope>NUCLEOTIDE SEQUENCE [LARGE SCALE GENOMIC DNA]</scope>
    <source>
        <strain evidence="1 2">YPA3-1-1</strain>
    </source>
</reference>
<proteinExistence type="predicted"/>
<name>A0A6N9Q7D0_9BACL</name>
<protein>
    <submittedName>
        <fullName evidence="1">DUF1850 domain-containing protein</fullName>
    </submittedName>
</protein>